<evidence type="ECO:0000313" key="13">
    <source>
        <dbReference type="Proteomes" id="UP000272428"/>
    </source>
</evidence>
<evidence type="ECO:0000256" key="4">
    <source>
        <dbReference type="ARBA" id="ARBA00022723"/>
    </source>
</evidence>
<feature type="domain" description="Alpha-D-phosphohexomutase alpha/beta/alpha" evidence="10">
    <location>
        <begin position="226"/>
        <end position="327"/>
    </location>
</feature>
<dbReference type="EMBL" id="RBXB01000001">
    <property type="protein sequence ID" value="RKT02121.1"/>
    <property type="molecule type" value="Genomic_DNA"/>
</dbReference>
<keyword evidence="6" id="KW-0413">Isomerase</keyword>
<evidence type="ECO:0000259" key="8">
    <source>
        <dbReference type="Pfam" id="PF00408"/>
    </source>
</evidence>
<evidence type="ECO:0000256" key="1">
    <source>
        <dbReference type="ARBA" id="ARBA00001946"/>
    </source>
</evidence>
<dbReference type="InterPro" id="IPR005845">
    <property type="entry name" value="A-D-PHexomutase_a/b/a-II"/>
</dbReference>
<organism evidence="12 13">
    <name type="scientific">Chryseobacterium defluvii</name>
    <dbReference type="NCBI Taxonomy" id="160396"/>
    <lineage>
        <taxon>Bacteria</taxon>
        <taxon>Pseudomonadati</taxon>
        <taxon>Bacteroidota</taxon>
        <taxon>Flavobacteriia</taxon>
        <taxon>Flavobacteriales</taxon>
        <taxon>Weeksellaceae</taxon>
        <taxon>Chryseobacterium group</taxon>
        <taxon>Chryseobacterium</taxon>
    </lineage>
</organism>
<dbReference type="InterPro" id="IPR005846">
    <property type="entry name" value="A-D-PHexomutase_a/b/a-III"/>
</dbReference>
<evidence type="ECO:0000256" key="3">
    <source>
        <dbReference type="ARBA" id="ARBA00022553"/>
    </source>
</evidence>
<evidence type="ECO:0000259" key="10">
    <source>
        <dbReference type="Pfam" id="PF02879"/>
    </source>
</evidence>
<evidence type="ECO:0000256" key="2">
    <source>
        <dbReference type="ARBA" id="ARBA00010231"/>
    </source>
</evidence>
<dbReference type="PANTHER" id="PTHR45745">
    <property type="entry name" value="PHOSPHOMANNOMUTASE 45A"/>
    <property type="match status" value="1"/>
</dbReference>
<dbReference type="InterPro" id="IPR016066">
    <property type="entry name" value="A-D-PHexomutase_CS"/>
</dbReference>
<evidence type="ECO:0000259" key="9">
    <source>
        <dbReference type="Pfam" id="PF02878"/>
    </source>
</evidence>
<evidence type="ECO:0000313" key="12">
    <source>
        <dbReference type="EMBL" id="RKT02121.1"/>
    </source>
</evidence>
<comment type="similarity">
    <text evidence="2 7">Belongs to the phosphohexose mutase family.</text>
</comment>
<keyword evidence="3" id="KW-0597">Phosphoprotein</keyword>
<dbReference type="Pfam" id="PF02879">
    <property type="entry name" value="PGM_PMM_II"/>
    <property type="match status" value="1"/>
</dbReference>
<dbReference type="Proteomes" id="UP000272428">
    <property type="component" value="Unassembled WGS sequence"/>
</dbReference>
<accession>A0A495SPB5</accession>
<dbReference type="GO" id="GO:0000287">
    <property type="term" value="F:magnesium ion binding"/>
    <property type="evidence" value="ECO:0007669"/>
    <property type="project" value="InterPro"/>
</dbReference>
<proteinExistence type="inferred from homology"/>
<dbReference type="CDD" id="cd05799">
    <property type="entry name" value="PGM2"/>
    <property type="match status" value="1"/>
</dbReference>
<comment type="caution">
    <text evidence="12">The sequence shown here is derived from an EMBL/GenBank/DDBJ whole genome shotgun (WGS) entry which is preliminary data.</text>
</comment>
<sequence length="594" mass="66763">MKQDNGKLPAPSFNLPAQKRNTNMTTLEKAKLWLSDTFDQETRDAVQLLIDSNSPDLEDSFYRELEFGTGGMRGIMGVGTNRLNKYTLGQATQGLANYMLKQFPNEEIKVAIAYDVRNNSKEFGKLVADVLTANGIKVLLFKDHRPTPELSFTVRDKNCNGGIVLTASHNPPEYNGYKVYWNDGAQIVPPHDEAIINEVYSVKFDEIKFNGNDDLIEWIGEEQDDVYIDACIENSTYQNVGKENLNIVFTSIHGTTYTTVPKALEKAGFKKIDLVREQMIPSGNFPTVDSPNPEEPAALEMAMDLAKITNADIVIGTDPDGDRLGIAVRNLDGEMQLLNGNQTNTILTYYILNEWRKQDRITGSEFIGSTIVTSDIFFDIAQKFGVQCKAGLTGFKWIGKMIREAEGKEKFVCGGEESFGFMTGDFVRDKDSCGSIVLACEIAAWCKANGRTMYQYMIEVYENVGMYYEGLVNLVRKGKDGAEEIQNMMKNFRENPPKQLAGSLVEEVKDFKEQTNFIVSQNEKKVMNDIPKSNVLIYYTQDGTKVCVRPSGTEPKIKFYISVKDSITSEADFREKLQILEAKIEQVKNDLQLT</sequence>
<dbReference type="Pfam" id="PF02880">
    <property type="entry name" value="PGM_PMM_III"/>
    <property type="match status" value="1"/>
</dbReference>
<dbReference type="InterPro" id="IPR005841">
    <property type="entry name" value="Alpha-D-phosphohexomutase_SF"/>
</dbReference>
<keyword evidence="13" id="KW-1185">Reference proteome</keyword>
<dbReference type="SUPFAM" id="SSF55957">
    <property type="entry name" value="Phosphoglucomutase, C-terminal domain"/>
    <property type="match status" value="1"/>
</dbReference>
<keyword evidence="4 7" id="KW-0479">Metal-binding</keyword>
<feature type="domain" description="Alpha-D-phosphohexomutase alpha/beta/alpha" evidence="9">
    <location>
        <begin position="66"/>
        <end position="203"/>
    </location>
</feature>
<evidence type="ECO:0000256" key="5">
    <source>
        <dbReference type="ARBA" id="ARBA00022842"/>
    </source>
</evidence>
<dbReference type="PANTHER" id="PTHR45745:SF1">
    <property type="entry name" value="PHOSPHOGLUCOMUTASE 2B-RELATED"/>
    <property type="match status" value="1"/>
</dbReference>
<feature type="domain" description="Alpha-D-phosphohexomutase alpha/beta/alpha" evidence="11">
    <location>
        <begin position="339"/>
        <end position="461"/>
    </location>
</feature>
<dbReference type="GO" id="GO:0008973">
    <property type="term" value="F:phosphopentomutase activity"/>
    <property type="evidence" value="ECO:0007669"/>
    <property type="project" value="TreeGrafter"/>
</dbReference>
<comment type="cofactor">
    <cofactor evidence="1">
        <name>Mg(2+)</name>
        <dbReference type="ChEBI" id="CHEBI:18420"/>
    </cofactor>
</comment>
<dbReference type="InterPro" id="IPR036900">
    <property type="entry name" value="A-D-PHexomutase_C_sf"/>
</dbReference>
<dbReference type="InterPro" id="IPR005843">
    <property type="entry name" value="A-D-PHexomutase_C"/>
</dbReference>
<dbReference type="Gene3D" id="3.40.120.10">
    <property type="entry name" value="Alpha-D-Glucose-1,6-Bisphosphate, subunit A, domain 3"/>
    <property type="match status" value="3"/>
</dbReference>
<dbReference type="Pfam" id="PF00408">
    <property type="entry name" value="PGM_PMM_IV"/>
    <property type="match status" value="1"/>
</dbReference>
<name>A0A495SPB5_9FLAO</name>
<reference evidence="12 13" key="1">
    <citation type="submission" date="2018-10" db="EMBL/GenBank/DDBJ databases">
        <title>Genomic Encyclopedia of Archaeal and Bacterial Type Strains, Phase II (KMG-II): from individual species to whole genera.</title>
        <authorList>
            <person name="Goeker M."/>
        </authorList>
    </citation>
    <scope>NUCLEOTIDE SEQUENCE [LARGE SCALE GENOMIC DNA]</scope>
    <source>
        <strain evidence="12 13">DSM 14219</strain>
    </source>
</reference>
<dbReference type="GO" id="GO:0006166">
    <property type="term" value="P:purine ribonucleoside salvage"/>
    <property type="evidence" value="ECO:0007669"/>
    <property type="project" value="TreeGrafter"/>
</dbReference>
<dbReference type="PROSITE" id="PS00710">
    <property type="entry name" value="PGM_PMM"/>
    <property type="match status" value="1"/>
</dbReference>
<gene>
    <name evidence="12" type="ORF">BCF58_1355</name>
</gene>
<dbReference type="PRINTS" id="PR00509">
    <property type="entry name" value="PGMPMM"/>
</dbReference>
<dbReference type="GO" id="GO:0005975">
    <property type="term" value="P:carbohydrate metabolic process"/>
    <property type="evidence" value="ECO:0007669"/>
    <property type="project" value="InterPro"/>
</dbReference>
<dbReference type="Pfam" id="PF02878">
    <property type="entry name" value="PGM_PMM_I"/>
    <property type="match status" value="1"/>
</dbReference>
<dbReference type="InterPro" id="IPR016055">
    <property type="entry name" value="A-D-PHexomutase_a/b/a-I/II/III"/>
</dbReference>
<evidence type="ECO:0000259" key="11">
    <source>
        <dbReference type="Pfam" id="PF02880"/>
    </source>
</evidence>
<dbReference type="AlphaFoldDB" id="A0A495SPB5"/>
<feature type="domain" description="Alpha-D-phosphohexomutase C-terminal" evidence="8">
    <location>
        <begin position="521"/>
        <end position="564"/>
    </location>
</feature>
<keyword evidence="5 7" id="KW-0460">Magnesium</keyword>
<dbReference type="InterPro" id="IPR005844">
    <property type="entry name" value="A-D-PHexomutase_a/b/a-I"/>
</dbReference>
<dbReference type="Gene3D" id="3.30.310.50">
    <property type="entry name" value="Alpha-D-phosphohexomutase, C-terminal domain"/>
    <property type="match status" value="1"/>
</dbReference>
<evidence type="ECO:0000256" key="6">
    <source>
        <dbReference type="ARBA" id="ARBA00023235"/>
    </source>
</evidence>
<protein>
    <submittedName>
        <fullName evidence="12">Phosphoglucomutase</fullName>
    </submittedName>
</protein>
<dbReference type="SUPFAM" id="SSF53738">
    <property type="entry name" value="Phosphoglucomutase, first 3 domains"/>
    <property type="match status" value="3"/>
</dbReference>
<evidence type="ECO:0000256" key="7">
    <source>
        <dbReference type="RuleBase" id="RU004326"/>
    </source>
</evidence>